<keyword evidence="8 9" id="KW-0472">Membrane</keyword>
<dbReference type="eggNOG" id="COG1132">
    <property type="taxonomic scope" value="Bacteria"/>
</dbReference>
<keyword evidence="13" id="KW-1185">Reference proteome</keyword>
<evidence type="ECO:0000259" key="11">
    <source>
        <dbReference type="PROSITE" id="PS50929"/>
    </source>
</evidence>
<dbReference type="Pfam" id="PF00664">
    <property type="entry name" value="ABC_membrane"/>
    <property type="match status" value="1"/>
</dbReference>
<keyword evidence="3" id="KW-1003">Cell membrane</keyword>
<dbReference type="AlphaFoldDB" id="V5WNC8"/>
<feature type="transmembrane region" description="Helical" evidence="9">
    <location>
        <begin position="258"/>
        <end position="279"/>
    </location>
</feature>
<keyword evidence="4 9" id="KW-0812">Transmembrane</keyword>
<dbReference type="SUPFAM" id="SSF52540">
    <property type="entry name" value="P-loop containing nucleoside triphosphate hydrolases"/>
    <property type="match status" value="1"/>
</dbReference>
<dbReference type="InterPro" id="IPR011527">
    <property type="entry name" value="ABC1_TM_dom"/>
</dbReference>
<dbReference type="InterPro" id="IPR027417">
    <property type="entry name" value="P-loop_NTPase"/>
</dbReference>
<feature type="transmembrane region" description="Helical" evidence="9">
    <location>
        <begin position="26"/>
        <end position="44"/>
    </location>
</feature>
<dbReference type="EMBL" id="CP006939">
    <property type="protein sequence ID" value="AHC16744.1"/>
    <property type="molecule type" value="Genomic_DNA"/>
</dbReference>
<dbReference type="PATRIC" id="fig|1307761.3.peg.3395"/>
<evidence type="ECO:0000256" key="3">
    <source>
        <dbReference type="ARBA" id="ARBA00022475"/>
    </source>
</evidence>
<gene>
    <name evidence="12" type="ORF">L21SP2_3406</name>
</gene>
<dbReference type="Proteomes" id="UP000018680">
    <property type="component" value="Chromosome"/>
</dbReference>
<dbReference type="OrthoDB" id="341671at2"/>
<dbReference type="GO" id="GO:0015421">
    <property type="term" value="F:ABC-type oligopeptide transporter activity"/>
    <property type="evidence" value="ECO:0007669"/>
    <property type="project" value="TreeGrafter"/>
</dbReference>
<dbReference type="InterPro" id="IPR039421">
    <property type="entry name" value="Type_1_exporter"/>
</dbReference>
<dbReference type="Pfam" id="PF00005">
    <property type="entry name" value="ABC_tran"/>
    <property type="match status" value="1"/>
</dbReference>
<keyword evidence="7 9" id="KW-1133">Transmembrane helix</keyword>
<dbReference type="Gene3D" id="1.20.1560.10">
    <property type="entry name" value="ABC transporter type 1, transmembrane domain"/>
    <property type="match status" value="1"/>
</dbReference>
<evidence type="ECO:0000256" key="9">
    <source>
        <dbReference type="SAM" id="Phobius"/>
    </source>
</evidence>
<dbReference type="InterPro" id="IPR036640">
    <property type="entry name" value="ABC1_TM_sf"/>
</dbReference>
<evidence type="ECO:0000313" key="13">
    <source>
        <dbReference type="Proteomes" id="UP000018680"/>
    </source>
</evidence>
<organism evidence="12 13">
    <name type="scientific">Salinispira pacifica</name>
    <dbReference type="NCBI Taxonomy" id="1307761"/>
    <lineage>
        <taxon>Bacteria</taxon>
        <taxon>Pseudomonadati</taxon>
        <taxon>Spirochaetota</taxon>
        <taxon>Spirochaetia</taxon>
        <taxon>Spirochaetales</taxon>
        <taxon>Spirochaetaceae</taxon>
        <taxon>Salinispira</taxon>
    </lineage>
</organism>
<dbReference type="InterPro" id="IPR017871">
    <property type="entry name" value="ABC_transporter-like_CS"/>
</dbReference>
<evidence type="ECO:0000256" key="7">
    <source>
        <dbReference type="ARBA" id="ARBA00022989"/>
    </source>
</evidence>
<accession>V5WNC8</accession>
<dbReference type="KEGG" id="slr:L21SP2_3406"/>
<dbReference type="PROSITE" id="PS00211">
    <property type="entry name" value="ABC_TRANSPORTER_1"/>
    <property type="match status" value="1"/>
</dbReference>
<feature type="transmembrane region" description="Helical" evidence="9">
    <location>
        <begin position="64"/>
        <end position="84"/>
    </location>
</feature>
<dbReference type="GO" id="GO:0005886">
    <property type="term" value="C:plasma membrane"/>
    <property type="evidence" value="ECO:0007669"/>
    <property type="project" value="UniProtKB-SubCell"/>
</dbReference>
<protein>
    <submittedName>
        <fullName evidence="12">Lipid A export ATP-binding/permease protein MsbA</fullName>
    </submittedName>
</protein>
<evidence type="ECO:0000256" key="5">
    <source>
        <dbReference type="ARBA" id="ARBA00022741"/>
    </source>
</evidence>
<proteinExistence type="predicted"/>
<dbReference type="GO" id="GO:0005524">
    <property type="term" value="F:ATP binding"/>
    <property type="evidence" value="ECO:0007669"/>
    <property type="project" value="UniProtKB-KW"/>
</dbReference>
<dbReference type="GO" id="GO:0016887">
    <property type="term" value="F:ATP hydrolysis activity"/>
    <property type="evidence" value="ECO:0007669"/>
    <property type="project" value="InterPro"/>
</dbReference>
<feature type="domain" description="ABC transmembrane type-1" evidence="11">
    <location>
        <begin position="29"/>
        <end position="316"/>
    </location>
</feature>
<evidence type="ECO:0000256" key="6">
    <source>
        <dbReference type="ARBA" id="ARBA00022840"/>
    </source>
</evidence>
<dbReference type="Gene3D" id="3.40.50.300">
    <property type="entry name" value="P-loop containing nucleotide triphosphate hydrolases"/>
    <property type="match status" value="1"/>
</dbReference>
<dbReference type="HOGENOM" id="CLU_000604_84_4_12"/>
<dbReference type="PANTHER" id="PTHR43394">
    <property type="entry name" value="ATP-DEPENDENT PERMEASE MDL1, MITOCHONDRIAL"/>
    <property type="match status" value="1"/>
</dbReference>
<keyword evidence="5" id="KW-0547">Nucleotide-binding</keyword>
<evidence type="ECO:0000259" key="10">
    <source>
        <dbReference type="PROSITE" id="PS50893"/>
    </source>
</evidence>
<feature type="domain" description="ABC transporter" evidence="10">
    <location>
        <begin position="349"/>
        <end position="583"/>
    </location>
</feature>
<evidence type="ECO:0000256" key="8">
    <source>
        <dbReference type="ARBA" id="ARBA00023136"/>
    </source>
</evidence>
<evidence type="ECO:0000313" key="12">
    <source>
        <dbReference type="EMBL" id="AHC16744.1"/>
    </source>
</evidence>
<dbReference type="FunFam" id="3.40.50.300:FF:000221">
    <property type="entry name" value="Multidrug ABC transporter ATP-binding protein"/>
    <property type="match status" value="1"/>
</dbReference>
<dbReference type="SMART" id="SM00382">
    <property type="entry name" value="AAA"/>
    <property type="match status" value="1"/>
</dbReference>
<evidence type="ECO:0000256" key="4">
    <source>
        <dbReference type="ARBA" id="ARBA00022692"/>
    </source>
</evidence>
<dbReference type="InterPro" id="IPR003593">
    <property type="entry name" value="AAA+_ATPase"/>
</dbReference>
<dbReference type="PANTHER" id="PTHR43394:SF1">
    <property type="entry name" value="ATP-BINDING CASSETTE SUB-FAMILY B MEMBER 10, MITOCHONDRIAL"/>
    <property type="match status" value="1"/>
</dbReference>
<dbReference type="CDD" id="cd18542">
    <property type="entry name" value="ABC_6TM_YknU_like"/>
    <property type="match status" value="1"/>
</dbReference>
<dbReference type="InterPro" id="IPR003439">
    <property type="entry name" value="ABC_transporter-like_ATP-bd"/>
</dbReference>
<feature type="transmembrane region" description="Helical" evidence="9">
    <location>
        <begin position="150"/>
        <end position="167"/>
    </location>
</feature>
<dbReference type="RefSeq" id="WP_024269632.1">
    <property type="nucleotide sequence ID" value="NC_023035.1"/>
</dbReference>
<name>V5WNC8_9SPIO</name>
<dbReference type="PROSITE" id="PS50893">
    <property type="entry name" value="ABC_TRANSPORTER_2"/>
    <property type="match status" value="1"/>
</dbReference>
<sequence length="599" mass="67257">MNSSSYRGINGIISPFRHIVARYKSALGLAVFSMILVDVFAYALPGLIKYVTDTVYPEIQNQGALESLFVFGGLILAVAVLRGFTAHVMIRSYWYVGETVVHDIRNELFEKLQHLQAPFYDTARTGDLMSRVSNDVQMIRNFFAYGIEHRLRIVLISSTVLVLMLVQNWRLALMVYLFIPLVFFMVIYFSKKMGAAVGRKHHRTGTLSSFVQENLRGIRIIKAFAAESRQIVQFDGENSQLRDAGMEVSDLQAKMNPLLILTNTIGSLVILFYGGYQIIQGQGNMTLGTLLGFITYLSIMGFPVFILAFNTSLMSLASGASRRIHEILAKPDQRKANTGHHRSEIQGRLEFQNVSFSYPESETILDGLNFCIKPGERVAVFGLTGSGKSSLISLIPRFYEPMEGSILLDGTPLPEWELEFLRSRIGMVLQESFIFSTSIQENIAYGKPEASIQEIQDAARAARIHDFIESLPEGYNSQIGEFGVGLSGGQRQRIAIARALLKDPQLLILDDCTSSLDSKTEREIQQELQQLMKGRTTLIIAQRISTLRLADRIILLHDGKLHHMEPHDRLLEKSPLYRSVYESQMMYGSIGEDSLTGRS</sequence>
<dbReference type="SUPFAM" id="SSF90123">
    <property type="entry name" value="ABC transporter transmembrane region"/>
    <property type="match status" value="1"/>
</dbReference>
<feature type="transmembrane region" description="Helical" evidence="9">
    <location>
        <begin position="291"/>
        <end position="313"/>
    </location>
</feature>
<dbReference type="STRING" id="1307761.L21SP2_3406"/>
<feature type="transmembrane region" description="Helical" evidence="9">
    <location>
        <begin position="173"/>
        <end position="190"/>
    </location>
</feature>
<keyword evidence="2" id="KW-0813">Transport</keyword>
<comment type="subcellular location">
    <subcellularLocation>
        <location evidence="1">Cell membrane</location>
        <topology evidence="1">Multi-pass membrane protein</topology>
    </subcellularLocation>
</comment>
<keyword evidence="6 12" id="KW-0067">ATP-binding</keyword>
<evidence type="ECO:0000256" key="2">
    <source>
        <dbReference type="ARBA" id="ARBA00022448"/>
    </source>
</evidence>
<reference evidence="12 13" key="1">
    <citation type="journal article" date="2015" name="Stand. Genomic Sci.">
        <title>Complete genome sequence and description of Salinispira pacifica gen. nov., sp. nov., a novel spirochaete isolated form a hypersaline microbial mat.</title>
        <authorList>
            <person name="Ben Hania W."/>
            <person name="Joseph M."/>
            <person name="Schumann P."/>
            <person name="Bunk B."/>
            <person name="Fiebig A."/>
            <person name="Sproer C."/>
            <person name="Klenk H.P."/>
            <person name="Fardeau M.L."/>
            <person name="Spring S."/>
        </authorList>
    </citation>
    <scope>NUCLEOTIDE SEQUENCE [LARGE SCALE GENOMIC DNA]</scope>
    <source>
        <strain evidence="12 13">L21-RPul-D2</strain>
    </source>
</reference>
<dbReference type="PROSITE" id="PS50929">
    <property type="entry name" value="ABC_TM1F"/>
    <property type="match status" value="1"/>
</dbReference>
<evidence type="ECO:0000256" key="1">
    <source>
        <dbReference type="ARBA" id="ARBA00004651"/>
    </source>
</evidence>